<dbReference type="InterPro" id="IPR006140">
    <property type="entry name" value="D-isomer_DH_NAD-bd"/>
</dbReference>
<evidence type="ECO:0000256" key="4">
    <source>
        <dbReference type="RuleBase" id="RU003719"/>
    </source>
</evidence>
<evidence type="ECO:0000259" key="5">
    <source>
        <dbReference type="Pfam" id="PF00389"/>
    </source>
</evidence>
<dbReference type="Proteomes" id="UP000526033">
    <property type="component" value="Unassembled WGS sequence"/>
</dbReference>
<evidence type="ECO:0000256" key="1">
    <source>
        <dbReference type="ARBA" id="ARBA00005854"/>
    </source>
</evidence>
<dbReference type="PANTHER" id="PTHR43761">
    <property type="entry name" value="D-ISOMER SPECIFIC 2-HYDROXYACID DEHYDROGENASE FAMILY PROTEIN (AFU_ORTHOLOGUE AFUA_1G13630)"/>
    <property type="match status" value="1"/>
</dbReference>
<evidence type="ECO:0000313" key="8">
    <source>
        <dbReference type="Proteomes" id="UP000526033"/>
    </source>
</evidence>
<dbReference type="InterPro" id="IPR006139">
    <property type="entry name" value="D-isomer_2_OHA_DH_cat_dom"/>
</dbReference>
<sequence>MKIIVVNKKSEFSEEQIQKLENLGSLVFIETPEEFKSTKEFYLPGEKIVALDPGISEWSFPNETIDKIENLKAVCLPTTKYEWIDGKYLRKKGIILTNVPKYSTESVAEHCILLMLSLSKKLPMIVNEGWKLDYDKHMGREIKGSKMGVIGLGDIGKRVLELGSALGMETFYWSRKSKDPRFEYVELDELIKNSDYIFLTISEGPETKKFFSKDKADLLKKESYVINISGDDVWDFDYLFQKTTSGQIAGMALDDDRRKMIDSKSNILITPHIAWYTKEAFKEDFRIWVECICSVVQGNPINVVN</sequence>
<feature type="domain" description="D-isomer specific 2-hydroxyacid dehydrogenase NAD-binding" evidence="6">
    <location>
        <begin position="114"/>
        <end position="274"/>
    </location>
</feature>
<comment type="similarity">
    <text evidence="1 4">Belongs to the D-isomer specific 2-hydroxyacid dehydrogenase family.</text>
</comment>
<dbReference type="SUPFAM" id="SSF52283">
    <property type="entry name" value="Formate/glycerate dehydrogenase catalytic domain-like"/>
    <property type="match status" value="1"/>
</dbReference>
<name>A0A7X9DL36_UNCKA</name>
<protein>
    <recommendedName>
        <fullName evidence="9">D-2-hydroxyacid dehydrogenase</fullName>
    </recommendedName>
</protein>
<dbReference type="PANTHER" id="PTHR43761:SF1">
    <property type="entry name" value="D-ISOMER SPECIFIC 2-HYDROXYACID DEHYDROGENASE CATALYTIC DOMAIN-CONTAINING PROTEIN-RELATED"/>
    <property type="match status" value="1"/>
</dbReference>
<dbReference type="GO" id="GO:0016616">
    <property type="term" value="F:oxidoreductase activity, acting on the CH-OH group of donors, NAD or NADP as acceptor"/>
    <property type="evidence" value="ECO:0007669"/>
    <property type="project" value="InterPro"/>
</dbReference>
<proteinExistence type="inferred from homology"/>
<dbReference type="InterPro" id="IPR050418">
    <property type="entry name" value="D-iso_2-hydroxyacid_DH_PdxB"/>
</dbReference>
<evidence type="ECO:0008006" key="9">
    <source>
        <dbReference type="Google" id="ProtNLM"/>
    </source>
</evidence>
<keyword evidence="3" id="KW-0520">NAD</keyword>
<organism evidence="7 8">
    <name type="scientific">candidate division WWE3 bacterium</name>
    <dbReference type="NCBI Taxonomy" id="2053526"/>
    <lineage>
        <taxon>Bacteria</taxon>
        <taxon>Katanobacteria</taxon>
    </lineage>
</organism>
<evidence type="ECO:0000313" key="7">
    <source>
        <dbReference type="EMBL" id="NMB70438.1"/>
    </source>
</evidence>
<dbReference type="GO" id="GO:0051287">
    <property type="term" value="F:NAD binding"/>
    <property type="evidence" value="ECO:0007669"/>
    <property type="project" value="InterPro"/>
</dbReference>
<evidence type="ECO:0000256" key="2">
    <source>
        <dbReference type="ARBA" id="ARBA00023002"/>
    </source>
</evidence>
<dbReference type="Pfam" id="PF00389">
    <property type="entry name" value="2-Hacid_dh"/>
    <property type="match status" value="1"/>
</dbReference>
<evidence type="ECO:0000256" key="3">
    <source>
        <dbReference type="ARBA" id="ARBA00023027"/>
    </source>
</evidence>
<reference evidence="7 8" key="1">
    <citation type="journal article" date="2020" name="Biotechnol. Biofuels">
        <title>New insights from the biogas microbiome by comprehensive genome-resolved metagenomics of nearly 1600 species originating from multiple anaerobic digesters.</title>
        <authorList>
            <person name="Campanaro S."/>
            <person name="Treu L."/>
            <person name="Rodriguez-R L.M."/>
            <person name="Kovalovszki A."/>
            <person name="Ziels R.M."/>
            <person name="Maus I."/>
            <person name="Zhu X."/>
            <person name="Kougias P.G."/>
            <person name="Basile A."/>
            <person name="Luo G."/>
            <person name="Schluter A."/>
            <person name="Konstantinidis K.T."/>
            <person name="Angelidaki I."/>
        </authorList>
    </citation>
    <scope>NUCLEOTIDE SEQUENCE [LARGE SCALE GENOMIC DNA]</scope>
    <source>
        <strain evidence="7">AS27yjCOA_165</strain>
    </source>
</reference>
<dbReference type="AlphaFoldDB" id="A0A7X9DL36"/>
<dbReference type="SUPFAM" id="SSF51735">
    <property type="entry name" value="NAD(P)-binding Rossmann-fold domains"/>
    <property type="match status" value="1"/>
</dbReference>
<dbReference type="EMBL" id="JAAZNL010000058">
    <property type="protein sequence ID" value="NMB70438.1"/>
    <property type="molecule type" value="Genomic_DNA"/>
</dbReference>
<accession>A0A7X9DL36</accession>
<gene>
    <name evidence="7" type="ORF">GYA27_04575</name>
</gene>
<comment type="caution">
    <text evidence="7">The sequence shown here is derived from an EMBL/GenBank/DDBJ whole genome shotgun (WGS) entry which is preliminary data.</text>
</comment>
<feature type="domain" description="D-isomer specific 2-hydroxyacid dehydrogenase catalytic" evidence="5">
    <location>
        <begin position="61"/>
        <end position="305"/>
    </location>
</feature>
<dbReference type="Pfam" id="PF02826">
    <property type="entry name" value="2-Hacid_dh_C"/>
    <property type="match status" value="1"/>
</dbReference>
<dbReference type="Gene3D" id="3.40.50.720">
    <property type="entry name" value="NAD(P)-binding Rossmann-like Domain"/>
    <property type="match status" value="2"/>
</dbReference>
<evidence type="ECO:0000259" key="6">
    <source>
        <dbReference type="Pfam" id="PF02826"/>
    </source>
</evidence>
<keyword evidence="2 4" id="KW-0560">Oxidoreductase</keyword>
<dbReference type="InterPro" id="IPR036291">
    <property type="entry name" value="NAD(P)-bd_dom_sf"/>
</dbReference>